<sequence>SPIYAFFKPTPMIKYINRRCVHVFECNAKHCKGKGNRRMVRRYLDTTDAKSTSNLRKHAKICFGDKEVEGADKMGDIHVAREALKNMRDGSITEAFERVAQCKVTYSHRQHTTTESGAFLLHSAPERVLTERKQCRNRLLDH</sequence>
<protein>
    <submittedName>
        <fullName evidence="1">Uncharacterized protein</fullName>
    </submittedName>
</protein>
<dbReference type="Proteomes" id="UP000053424">
    <property type="component" value="Unassembled WGS sequence"/>
</dbReference>
<evidence type="ECO:0000313" key="1">
    <source>
        <dbReference type="EMBL" id="KIM35210.1"/>
    </source>
</evidence>
<proteinExistence type="predicted"/>
<evidence type="ECO:0000313" key="2">
    <source>
        <dbReference type="Proteomes" id="UP000053424"/>
    </source>
</evidence>
<gene>
    <name evidence="1" type="ORF">M413DRAFT_79628</name>
</gene>
<dbReference type="OrthoDB" id="2677917at2759"/>
<reference evidence="1 2" key="1">
    <citation type="submission" date="2014-04" db="EMBL/GenBank/DDBJ databases">
        <authorList>
            <consortium name="DOE Joint Genome Institute"/>
            <person name="Kuo A."/>
            <person name="Gay G."/>
            <person name="Dore J."/>
            <person name="Kohler A."/>
            <person name="Nagy L.G."/>
            <person name="Floudas D."/>
            <person name="Copeland A."/>
            <person name="Barry K.W."/>
            <person name="Cichocki N."/>
            <person name="Veneault-Fourrey C."/>
            <person name="LaButti K."/>
            <person name="Lindquist E.A."/>
            <person name="Lipzen A."/>
            <person name="Lundell T."/>
            <person name="Morin E."/>
            <person name="Murat C."/>
            <person name="Sun H."/>
            <person name="Tunlid A."/>
            <person name="Henrissat B."/>
            <person name="Grigoriev I.V."/>
            <person name="Hibbett D.S."/>
            <person name="Martin F."/>
            <person name="Nordberg H.P."/>
            <person name="Cantor M.N."/>
            <person name="Hua S.X."/>
        </authorList>
    </citation>
    <scope>NUCLEOTIDE SEQUENCE [LARGE SCALE GENOMIC DNA]</scope>
    <source>
        <strain evidence="2">h7</strain>
    </source>
</reference>
<feature type="non-terminal residue" evidence="1">
    <location>
        <position position="1"/>
    </location>
</feature>
<accession>A0A0C3BEL3</accession>
<keyword evidence="2" id="KW-1185">Reference proteome</keyword>
<dbReference type="EMBL" id="KN831827">
    <property type="protein sequence ID" value="KIM35210.1"/>
    <property type="molecule type" value="Genomic_DNA"/>
</dbReference>
<dbReference type="HOGENOM" id="CLU_087375_2_0_1"/>
<organism evidence="1 2">
    <name type="scientific">Hebeloma cylindrosporum</name>
    <dbReference type="NCBI Taxonomy" id="76867"/>
    <lineage>
        <taxon>Eukaryota</taxon>
        <taxon>Fungi</taxon>
        <taxon>Dikarya</taxon>
        <taxon>Basidiomycota</taxon>
        <taxon>Agaricomycotina</taxon>
        <taxon>Agaricomycetes</taxon>
        <taxon>Agaricomycetidae</taxon>
        <taxon>Agaricales</taxon>
        <taxon>Agaricineae</taxon>
        <taxon>Hymenogastraceae</taxon>
        <taxon>Hebeloma</taxon>
    </lineage>
</organism>
<dbReference type="AlphaFoldDB" id="A0A0C3BEL3"/>
<name>A0A0C3BEL3_HEBCY</name>
<reference evidence="2" key="2">
    <citation type="submission" date="2015-01" db="EMBL/GenBank/DDBJ databases">
        <title>Evolutionary Origins and Diversification of the Mycorrhizal Mutualists.</title>
        <authorList>
            <consortium name="DOE Joint Genome Institute"/>
            <consortium name="Mycorrhizal Genomics Consortium"/>
            <person name="Kohler A."/>
            <person name="Kuo A."/>
            <person name="Nagy L.G."/>
            <person name="Floudas D."/>
            <person name="Copeland A."/>
            <person name="Barry K.W."/>
            <person name="Cichocki N."/>
            <person name="Veneault-Fourrey C."/>
            <person name="LaButti K."/>
            <person name="Lindquist E.A."/>
            <person name="Lipzen A."/>
            <person name="Lundell T."/>
            <person name="Morin E."/>
            <person name="Murat C."/>
            <person name="Riley R."/>
            <person name="Ohm R."/>
            <person name="Sun H."/>
            <person name="Tunlid A."/>
            <person name="Henrissat B."/>
            <person name="Grigoriev I.V."/>
            <person name="Hibbett D.S."/>
            <person name="Martin F."/>
        </authorList>
    </citation>
    <scope>NUCLEOTIDE SEQUENCE [LARGE SCALE GENOMIC DNA]</scope>
    <source>
        <strain evidence="2">h7</strain>
    </source>
</reference>